<dbReference type="SMART" id="SM00490">
    <property type="entry name" value="HELICc"/>
    <property type="match status" value="1"/>
</dbReference>
<dbReference type="InterPro" id="IPR027417">
    <property type="entry name" value="P-loop_NTPase"/>
</dbReference>
<dbReference type="PANTHER" id="PTHR47962:SF5">
    <property type="entry name" value="ATP-DEPENDENT HELICASE LHR-RELATED"/>
    <property type="match status" value="1"/>
</dbReference>
<evidence type="ECO:0000313" key="5">
    <source>
        <dbReference type="EMBL" id="QGV80907.1"/>
    </source>
</evidence>
<dbReference type="Pfam" id="PF00270">
    <property type="entry name" value="DEAD"/>
    <property type="match status" value="1"/>
</dbReference>
<name>A0A6I6FI29_9ACTN</name>
<dbReference type="InterPro" id="IPR001650">
    <property type="entry name" value="Helicase_C-like"/>
</dbReference>
<keyword evidence="2" id="KW-0067">ATP-binding</keyword>
<evidence type="ECO:0000256" key="1">
    <source>
        <dbReference type="ARBA" id="ARBA00022741"/>
    </source>
</evidence>
<dbReference type="InterPro" id="IPR052511">
    <property type="entry name" value="ATP-dep_Helicase"/>
</dbReference>
<proteinExistence type="predicted"/>
<keyword evidence="5" id="KW-0347">Helicase</keyword>
<dbReference type="PROSITE" id="PS51194">
    <property type="entry name" value="HELICASE_CTER"/>
    <property type="match status" value="1"/>
</dbReference>
<dbReference type="SUPFAM" id="SSF52540">
    <property type="entry name" value="P-loop containing nucleoside triphosphate hydrolases"/>
    <property type="match status" value="1"/>
</dbReference>
<dbReference type="SMART" id="SM00487">
    <property type="entry name" value="DEXDc"/>
    <property type="match status" value="1"/>
</dbReference>
<dbReference type="GO" id="GO:0004386">
    <property type="term" value="F:helicase activity"/>
    <property type="evidence" value="ECO:0007669"/>
    <property type="project" value="UniProtKB-KW"/>
</dbReference>
<dbReference type="PANTHER" id="PTHR47962">
    <property type="entry name" value="ATP-DEPENDENT HELICASE LHR-RELATED-RELATED"/>
    <property type="match status" value="1"/>
</dbReference>
<dbReference type="InterPro" id="IPR011545">
    <property type="entry name" value="DEAD/DEAH_box_helicase_dom"/>
</dbReference>
<sequence>MAADGGSPAGTGPGEDGADVLDRLDPVVLHHVVNTLGWPDLRPLQRAAIRPLMDGQDAVLLAPTAGGKTEAACFPLLSAMTEQKWTGTSVLYLCPLKALLNNLVGRVDSYAQWLGRRAALWHGDIKESQRQRIRTEAPDVLLTTPESLEAMLIGVKTDHARLLGSVRAVVVDEVHAFAGDDRGWHLLAVLERLERVTGRPIQRVGLSATVGNPGQLLHWLQGAGAGSRTGQVVAPGVHLSLGAGGAGTPDKAAADRLPSPAGEVELDYVGSLENAAKLIAALHRGEKRLVFCDSRRQVEELGAALRAREMTVFLSHASLSVDERTRSEQAFAEARDCVIVSTSTLELGIDVGDLDRVIQVDAPASVASFLQRIGRTGRRPGSVRNCLFLTTRKETLLQAAGLLLLWSRGWVEPVVPPPEPRHLVAQQLLAVTLQQHKLGDQLWDRQWNGLAPFDRSAAPILRFLTKEGFLDTDGGMLFVGPEAERRFGKRHFIELTASFTAPPQFTVLSGRTEIGRTDPSVLTEERPGPRRLLLGGRSWQVTYIDWLRKRVFVEPADIGGIAKWMNGGVAGLSYALTRAMREVLLGTDPPVSLTRRAEACLAEQRETDAPGSVHPGGTLITRVGSGVRWWTWAGYRANATLAATLQSVTDPLQRPTDCWLRLRENLTLADWRAARENVGENLVLPDVDRRAVRGLKFSAALPERIAVATVAARLADFESARSVLRESVRFQPDG</sequence>
<dbReference type="Pfam" id="PF00271">
    <property type="entry name" value="Helicase_C"/>
    <property type="match status" value="1"/>
</dbReference>
<dbReference type="Gene3D" id="3.40.50.300">
    <property type="entry name" value="P-loop containing nucleotide triphosphate hydrolases"/>
    <property type="match status" value="2"/>
</dbReference>
<keyword evidence="1" id="KW-0547">Nucleotide-binding</keyword>
<dbReference type="GO" id="GO:0005524">
    <property type="term" value="F:ATP binding"/>
    <property type="evidence" value="ECO:0007669"/>
    <property type="project" value="UniProtKB-KW"/>
</dbReference>
<evidence type="ECO:0000256" key="2">
    <source>
        <dbReference type="ARBA" id="ARBA00022840"/>
    </source>
</evidence>
<evidence type="ECO:0000259" key="3">
    <source>
        <dbReference type="PROSITE" id="PS51192"/>
    </source>
</evidence>
<dbReference type="AlphaFoldDB" id="A0A6I6FI29"/>
<evidence type="ECO:0000313" key="6">
    <source>
        <dbReference type="Proteomes" id="UP000422572"/>
    </source>
</evidence>
<dbReference type="RefSeq" id="WP_156694673.1">
    <property type="nucleotide sequence ID" value="NZ_CP034279.1"/>
</dbReference>
<reference evidence="5 6" key="1">
    <citation type="submission" date="2018-12" db="EMBL/GenBank/DDBJ databases">
        <title>Complete genome sequence of Streptomyces ficellus NRRL8067, the producer of ficellomycin, feldamycin and nojirimycin.</title>
        <authorList>
            <person name="Zhang H."/>
            <person name="Yue R."/>
            <person name="Liu Y."/>
            <person name="Li M."/>
            <person name="Mu H."/>
            <person name="Zhang J."/>
        </authorList>
    </citation>
    <scope>NUCLEOTIDE SEQUENCE [LARGE SCALE GENOMIC DNA]</scope>
    <source>
        <strain evidence="5 6">NRRL 8067</strain>
    </source>
</reference>
<feature type="domain" description="Helicase ATP-binding" evidence="3">
    <location>
        <begin position="49"/>
        <end position="228"/>
    </location>
</feature>
<dbReference type="KEGG" id="sfic:EIZ62_23680"/>
<feature type="domain" description="Helicase C-terminal" evidence="4">
    <location>
        <begin position="274"/>
        <end position="422"/>
    </location>
</feature>
<keyword evidence="5" id="KW-0378">Hydrolase</keyword>
<keyword evidence="6" id="KW-1185">Reference proteome</keyword>
<organism evidence="5 6">
    <name type="scientific">Streptomyces ficellus</name>
    <dbReference type="NCBI Taxonomy" id="1977088"/>
    <lineage>
        <taxon>Bacteria</taxon>
        <taxon>Bacillati</taxon>
        <taxon>Actinomycetota</taxon>
        <taxon>Actinomycetes</taxon>
        <taxon>Kitasatosporales</taxon>
        <taxon>Streptomycetaceae</taxon>
        <taxon>Streptomyces</taxon>
    </lineage>
</organism>
<gene>
    <name evidence="5" type="ORF">EIZ62_23680</name>
</gene>
<dbReference type="EMBL" id="CP034279">
    <property type="protein sequence ID" value="QGV80907.1"/>
    <property type="molecule type" value="Genomic_DNA"/>
</dbReference>
<dbReference type="InterPro" id="IPR014001">
    <property type="entry name" value="Helicase_ATP-bd"/>
</dbReference>
<dbReference type="Proteomes" id="UP000422572">
    <property type="component" value="Chromosome"/>
</dbReference>
<dbReference type="OrthoDB" id="9815222at2"/>
<protein>
    <submittedName>
        <fullName evidence="5">DEAD/DEAH box helicase</fullName>
    </submittedName>
</protein>
<dbReference type="GO" id="GO:0016887">
    <property type="term" value="F:ATP hydrolysis activity"/>
    <property type="evidence" value="ECO:0007669"/>
    <property type="project" value="TreeGrafter"/>
</dbReference>
<accession>A0A6I6FI29</accession>
<dbReference type="PROSITE" id="PS51192">
    <property type="entry name" value="HELICASE_ATP_BIND_1"/>
    <property type="match status" value="1"/>
</dbReference>
<evidence type="ECO:0000259" key="4">
    <source>
        <dbReference type="PROSITE" id="PS51194"/>
    </source>
</evidence>
<dbReference type="GO" id="GO:0003677">
    <property type="term" value="F:DNA binding"/>
    <property type="evidence" value="ECO:0007669"/>
    <property type="project" value="TreeGrafter"/>
</dbReference>